<name>A0AAD5CTV7_AMBAR</name>
<reference evidence="1" key="1">
    <citation type="submission" date="2022-06" db="EMBL/GenBank/DDBJ databases">
        <title>Uncovering the hologenomic basis of an extraordinary plant invasion.</title>
        <authorList>
            <person name="Bieker V.C."/>
            <person name="Martin M.D."/>
            <person name="Gilbert T."/>
            <person name="Hodgins K."/>
            <person name="Battlay P."/>
            <person name="Petersen B."/>
            <person name="Wilson J."/>
        </authorList>
    </citation>
    <scope>NUCLEOTIDE SEQUENCE</scope>
    <source>
        <strain evidence="1">AA19_3_7</strain>
        <tissue evidence="1">Leaf</tissue>
    </source>
</reference>
<proteinExistence type="predicted"/>
<protein>
    <submittedName>
        <fullName evidence="1">Uncharacterized protein</fullName>
    </submittedName>
</protein>
<evidence type="ECO:0000313" key="2">
    <source>
        <dbReference type="Proteomes" id="UP001206925"/>
    </source>
</evidence>
<comment type="caution">
    <text evidence="1">The sequence shown here is derived from an EMBL/GenBank/DDBJ whole genome shotgun (WGS) entry which is preliminary data.</text>
</comment>
<gene>
    <name evidence="1" type="ORF">M8C21_005345</name>
</gene>
<sequence>MERCCCPNSIESLSIRSCSSLKHVSFTTTTATGGGRGQKLKSLEIWDCWMPKAKKKRVEGTENARLFRYQKRLFRNKKELLEPSI</sequence>
<dbReference type="EMBL" id="JAMZMK010006683">
    <property type="protein sequence ID" value="KAI7747809.1"/>
    <property type="molecule type" value="Genomic_DNA"/>
</dbReference>
<accession>A0AAD5CTV7</accession>
<evidence type="ECO:0000313" key="1">
    <source>
        <dbReference type="EMBL" id="KAI7747809.1"/>
    </source>
</evidence>
<keyword evidence="2" id="KW-1185">Reference proteome</keyword>
<dbReference type="AlphaFoldDB" id="A0AAD5CTV7"/>
<dbReference type="Proteomes" id="UP001206925">
    <property type="component" value="Unassembled WGS sequence"/>
</dbReference>
<organism evidence="1 2">
    <name type="scientific">Ambrosia artemisiifolia</name>
    <name type="common">Common ragweed</name>
    <dbReference type="NCBI Taxonomy" id="4212"/>
    <lineage>
        <taxon>Eukaryota</taxon>
        <taxon>Viridiplantae</taxon>
        <taxon>Streptophyta</taxon>
        <taxon>Embryophyta</taxon>
        <taxon>Tracheophyta</taxon>
        <taxon>Spermatophyta</taxon>
        <taxon>Magnoliopsida</taxon>
        <taxon>eudicotyledons</taxon>
        <taxon>Gunneridae</taxon>
        <taxon>Pentapetalae</taxon>
        <taxon>asterids</taxon>
        <taxon>campanulids</taxon>
        <taxon>Asterales</taxon>
        <taxon>Asteraceae</taxon>
        <taxon>Asteroideae</taxon>
        <taxon>Heliantheae alliance</taxon>
        <taxon>Heliantheae</taxon>
        <taxon>Ambrosia</taxon>
    </lineage>
</organism>